<dbReference type="Gene3D" id="2.30.110.10">
    <property type="entry name" value="Electron Transport, Fmn-binding Protein, Chain A"/>
    <property type="match status" value="1"/>
</dbReference>
<sequence>MPIVLLWELRDTSTMKMKSIRVLHVLVSIVRFLVCSQNSMAHRRSMLSISKKSNPNDAIVTARWLVSQNFWAVLNTISIDLGGAPWGIHITFSSRIRVH</sequence>
<name>A0A445CG75_ARAHY</name>
<organism evidence="1 2">
    <name type="scientific">Arachis hypogaea</name>
    <name type="common">Peanut</name>
    <dbReference type="NCBI Taxonomy" id="3818"/>
    <lineage>
        <taxon>Eukaryota</taxon>
        <taxon>Viridiplantae</taxon>
        <taxon>Streptophyta</taxon>
        <taxon>Embryophyta</taxon>
        <taxon>Tracheophyta</taxon>
        <taxon>Spermatophyta</taxon>
        <taxon>Magnoliopsida</taxon>
        <taxon>eudicotyledons</taxon>
        <taxon>Gunneridae</taxon>
        <taxon>Pentapetalae</taxon>
        <taxon>rosids</taxon>
        <taxon>fabids</taxon>
        <taxon>Fabales</taxon>
        <taxon>Fabaceae</taxon>
        <taxon>Papilionoideae</taxon>
        <taxon>50 kb inversion clade</taxon>
        <taxon>dalbergioids sensu lato</taxon>
        <taxon>Dalbergieae</taxon>
        <taxon>Pterocarpus clade</taxon>
        <taxon>Arachis</taxon>
    </lineage>
</organism>
<gene>
    <name evidence="1" type="ORF">Ahy_A07g036439</name>
</gene>
<dbReference type="AlphaFoldDB" id="A0A445CG75"/>
<dbReference type="EMBL" id="SDMP01000007">
    <property type="protein sequence ID" value="RYR49913.1"/>
    <property type="molecule type" value="Genomic_DNA"/>
</dbReference>
<dbReference type="InterPro" id="IPR012349">
    <property type="entry name" value="Split_barrel_FMN-bd"/>
</dbReference>
<keyword evidence="2" id="KW-1185">Reference proteome</keyword>
<proteinExistence type="predicted"/>
<reference evidence="1 2" key="1">
    <citation type="submission" date="2019-01" db="EMBL/GenBank/DDBJ databases">
        <title>Sequencing of cultivated peanut Arachis hypogaea provides insights into genome evolution and oil improvement.</title>
        <authorList>
            <person name="Chen X."/>
        </authorList>
    </citation>
    <scope>NUCLEOTIDE SEQUENCE [LARGE SCALE GENOMIC DNA]</scope>
    <source>
        <strain evidence="2">cv. Fuhuasheng</strain>
        <tissue evidence="1">Leaves</tissue>
    </source>
</reference>
<evidence type="ECO:0000313" key="1">
    <source>
        <dbReference type="EMBL" id="RYR49913.1"/>
    </source>
</evidence>
<comment type="caution">
    <text evidence="1">The sequence shown here is derived from an EMBL/GenBank/DDBJ whole genome shotgun (WGS) entry which is preliminary data.</text>
</comment>
<dbReference type="Proteomes" id="UP000289738">
    <property type="component" value="Chromosome A07"/>
</dbReference>
<evidence type="ECO:0000313" key="2">
    <source>
        <dbReference type="Proteomes" id="UP000289738"/>
    </source>
</evidence>
<accession>A0A445CG75</accession>
<protein>
    <submittedName>
        <fullName evidence="1">Uncharacterized protein</fullName>
    </submittedName>
</protein>